<dbReference type="AlphaFoldDB" id="M5FTN6"/>
<evidence type="ECO:0000256" key="1">
    <source>
        <dbReference type="SAM" id="MobiDB-lite"/>
    </source>
</evidence>
<name>M5FTN6_DACPD</name>
<sequence length="257" mass="28649">MEESDSELEPETVERRRTRARLAKVKRWTGENVPVALVSSVRRSADEPRSPREVVHARSKSVLAPLSTVSSSLEKRNHTLPEEQGFVSPFKTPAVDLAATITTQSVRPLPKRPSEESEGEKEIRRTAKLSKFFGVPATQLPPPLPIADTTIDKHTRALTEPVAEVHVHLSRTRSFSSSSAGHTHTTSMSSSQMARTMTPFSEYSYDSDDSDKAVEVRVRRGKGRTGRTTKKDAVQGRLGEMQSQDFALVMDKLRRMK</sequence>
<dbReference type="GeneID" id="63692389"/>
<gene>
    <name evidence="2" type="ORF">DACRYDRAFT_95881</name>
</gene>
<evidence type="ECO:0000313" key="3">
    <source>
        <dbReference type="Proteomes" id="UP000030653"/>
    </source>
</evidence>
<feature type="region of interest" description="Disordered" evidence="1">
    <location>
        <begin position="173"/>
        <end position="233"/>
    </location>
</feature>
<organism evidence="2 3">
    <name type="scientific">Dacryopinax primogenitus (strain DJM 731)</name>
    <name type="common">Brown rot fungus</name>
    <dbReference type="NCBI Taxonomy" id="1858805"/>
    <lineage>
        <taxon>Eukaryota</taxon>
        <taxon>Fungi</taxon>
        <taxon>Dikarya</taxon>
        <taxon>Basidiomycota</taxon>
        <taxon>Agaricomycotina</taxon>
        <taxon>Dacrymycetes</taxon>
        <taxon>Dacrymycetales</taxon>
        <taxon>Dacrymycetaceae</taxon>
        <taxon>Dacryopinax</taxon>
    </lineage>
</organism>
<dbReference type="OrthoDB" id="10444503at2759"/>
<dbReference type="Proteomes" id="UP000030653">
    <property type="component" value="Unassembled WGS sequence"/>
</dbReference>
<keyword evidence="3" id="KW-1185">Reference proteome</keyword>
<feature type="compositionally biased region" description="Low complexity" evidence="1">
    <location>
        <begin position="173"/>
        <end position="191"/>
    </location>
</feature>
<proteinExistence type="predicted"/>
<evidence type="ECO:0000313" key="2">
    <source>
        <dbReference type="EMBL" id="EJT99468.1"/>
    </source>
</evidence>
<protein>
    <submittedName>
        <fullName evidence="2">Uncharacterized protein</fullName>
    </submittedName>
</protein>
<reference evidence="2 3" key="1">
    <citation type="journal article" date="2012" name="Science">
        <title>The Paleozoic origin of enzymatic lignin decomposition reconstructed from 31 fungal genomes.</title>
        <authorList>
            <person name="Floudas D."/>
            <person name="Binder M."/>
            <person name="Riley R."/>
            <person name="Barry K."/>
            <person name="Blanchette R.A."/>
            <person name="Henrissat B."/>
            <person name="Martinez A.T."/>
            <person name="Otillar R."/>
            <person name="Spatafora J.W."/>
            <person name="Yadav J.S."/>
            <person name="Aerts A."/>
            <person name="Benoit I."/>
            <person name="Boyd A."/>
            <person name="Carlson A."/>
            <person name="Copeland A."/>
            <person name="Coutinho P.M."/>
            <person name="de Vries R.P."/>
            <person name="Ferreira P."/>
            <person name="Findley K."/>
            <person name="Foster B."/>
            <person name="Gaskell J."/>
            <person name="Glotzer D."/>
            <person name="Gorecki P."/>
            <person name="Heitman J."/>
            <person name="Hesse C."/>
            <person name="Hori C."/>
            <person name="Igarashi K."/>
            <person name="Jurgens J.A."/>
            <person name="Kallen N."/>
            <person name="Kersten P."/>
            <person name="Kohler A."/>
            <person name="Kuees U."/>
            <person name="Kumar T.K.A."/>
            <person name="Kuo A."/>
            <person name="LaButti K."/>
            <person name="Larrondo L.F."/>
            <person name="Lindquist E."/>
            <person name="Ling A."/>
            <person name="Lombard V."/>
            <person name="Lucas S."/>
            <person name="Lundell T."/>
            <person name="Martin R."/>
            <person name="McLaughlin D.J."/>
            <person name="Morgenstern I."/>
            <person name="Morin E."/>
            <person name="Murat C."/>
            <person name="Nagy L.G."/>
            <person name="Nolan M."/>
            <person name="Ohm R.A."/>
            <person name="Patyshakuliyeva A."/>
            <person name="Rokas A."/>
            <person name="Ruiz-Duenas F.J."/>
            <person name="Sabat G."/>
            <person name="Salamov A."/>
            <person name="Samejima M."/>
            <person name="Schmutz J."/>
            <person name="Slot J.C."/>
            <person name="St John F."/>
            <person name="Stenlid J."/>
            <person name="Sun H."/>
            <person name="Sun S."/>
            <person name="Syed K."/>
            <person name="Tsang A."/>
            <person name="Wiebenga A."/>
            <person name="Young D."/>
            <person name="Pisabarro A."/>
            <person name="Eastwood D.C."/>
            <person name="Martin F."/>
            <person name="Cullen D."/>
            <person name="Grigoriev I.V."/>
            <person name="Hibbett D.S."/>
        </authorList>
    </citation>
    <scope>NUCLEOTIDE SEQUENCE [LARGE SCALE GENOMIC DNA]</scope>
    <source>
        <strain evidence="2 3">DJM-731 SS1</strain>
    </source>
</reference>
<feature type="compositionally biased region" description="Basic residues" evidence="1">
    <location>
        <begin position="219"/>
        <end position="228"/>
    </location>
</feature>
<dbReference type="EMBL" id="JH795869">
    <property type="protein sequence ID" value="EJT99468.1"/>
    <property type="molecule type" value="Genomic_DNA"/>
</dbReference>
<dbReference type="HOGENOM" id="CLU_1081914_0_0_1"/>
<dbReference type="RefSeq" id="XP_040626366.1">
    <property type="nucleotide sequence ID" value="XM_040777327.1"/>
</dbReference>
<accession>M5FTN6</accession>